<dbReference type="InterPro" id="IPR008271">
    <property type="entry name" value="Ser/Thr_kinase_AS"/>
</dbReference>
<evidence type="ECO:0000256" key="1">
    <source>
        <dbReference type="ARBA" id="ARBA00022737"/>
    </source>
</evidence>
<gene>
    <name evidence="9" type="ORF">OFUS_LOCUS20523</name>
</gene>
<proteinExistence type="predicted"/>
<dbReference type="SUPFAM" id="SSF48403">
    <property type="entry name" value="Ankyrin repeat"/>
    <property type="match status" value="3"/>
</dbReference>
<feature type="repeat" description="ANK" evidence="5">
    <location>
        <begin position="947"/>
        <end position="979"/>
    </location>
</feature>
<dbReference type="PROSITE" id="PS00108">
    <property type="entry name" value="PROTEIN_KINASE_ST"/>
    <property type="match status" value="1"/>
</dbReference>
<feature type="domain" description="Protein kinase" evidence="8">
    <location>
        <begin position="1179"/>
        <end position="1484"/>
    </location>
</feature>
<reference evidence="9" key="1">
    <citation type="submission" date="2022-03" db="EMBL/GenBank/DDBJ databases">
        <authorList>
            <person name="Martin C."/>
        </authorList>
    </citation>
    <scope>NUCLEOTIDE SEQUENCE</scope>
</reference>
<feature type="repeat" description="ANK" evidence="5">
    <location>
        <begin position="310"/>
        <end position="344"/>
    </location>
</feature>
<feature type="repeat" description="ANK" evidence="5">
    <location>
        <begin position="754"/>
        <end position="786"/>
    </location>
</feature>
<evidence type="ECO:0000256" key="7">
    <source>
        <dbReference type="SAM" id="MobiDB-lite"/>
    </source>
</evidence>
<feature type="compositionally biased region" description="Basic and acidic residues" evidence="7">
    <location>
        <begin position="815"/>
        <end position="829"/>
    </location>
</feature>
<dbReference type="SUPFAM" id="SSF56112">
    <property type="entry name" value="Protein kinase-like (PK-like)"/>
    <property type="match status" value="1"/>
</dbReference>
<dbReference type="InterPro" id="IPR017441">
    <property type="entry name" value="Protein_kinase_ATP_BS"/>
</dbReference>
<accession>A0A8S4PR47</accession>
<dbReference type="Proteomes" id="UP000749559">
    <property type="component" value="Unassembled WGS sequence"/>
</dbReference>
<feature type="repeat" description="ANK" evidence="5">
    <location>
        <begin position="902"/>
        <end position="946"/>
    </location>
</feature>
<dbReference type="PROSITE" id="PS00107">
    <property type="entry name" value="PROTEIN_KINASE_ATP"/>
    <property type="match status" value="1"/>
</dbReference>
<dbReference type="GO" id="GO:0004672">
    <property type="term" value="F:protein kinase activity"/>
    <property type="evidence" value="ECO:0007669"/>
    <property type="project" value="InterPro"/>
</dbReference>
<dbReference type="Gene3D" id="3.40.50.1460">
    <property type="match status" value="1"/>
</dbReference>
<sequence length="2114" mass="234087">MDSTSKQLEVKLRRAIQKNNDDSLKTILKGMAECPSDALLWIDSNCELSKGSLKLLIRKGADVNATDGFHRTPLILGIEKENGDYVNVLLKHGADINIADNHGNTALIVAAQGNGCDEEFMSLLVNRGADVNATDCNGQTALMHVISNEDCNDMEEVVKILLSEGDVNARDNDGKTALLHAISVEDPDSELLEFLFKSGADVNACDKNGKTALLYATSREDLSNNLIEMLCERGADVNACDSNGLTALLHTLSHEELDVDCIRTLVHQGADINAFDDTGKSTLLYTISRDIELATHLIDQGADVNIRDSDGKTALMHALSSKDIDMECIRMLLHQGADVNVADDEGKTALLYASSRTFLDMEVISLLIDSGADVQRCDEHRKSVLMNVVSGGKRGKYQEECIGLCIAYGAPVNVADASGMTAAMYAVIGERGNSRHLSLLLDNGADVNAANQNGQTMLIQAISGTEKQKECTSLLIAFGADVNARDNVGRTALMYAVAGNAGNTKYVDLLMKNEADVNAKDENGRTVLMYAVSGDQTETSSRTVDIADTDNGNDNNFSLKCANLLIDNHAGVNTRAKNGNTALIYAIKEEDLECIRLLVAYGADVNACDEAGKSTLLLALEGKIRPKEMATVLIDLGADVNTIDPIGKTALMYAVESLSEEDLDLEFASLLLDRGANVNSEDLTGKTALLYALSRNDIGTQFARLLVLMFGANINVKDNTGRTALMYPKAEKEGTEFTKLLIKRGAEINVADKHGKNALIYAAMSRKRYILEALLDHGLDANIRDNEGKSALIYAVSGDNLDKRSRLTRVMSVNDSKDDKAANGNKDRSEDEENENSDESDATSKESEDEDDEDDDDDDSDSDFGDLDQNLSDSAEDTSADRAECAVLLITYNAHVNISDKYGKTALMYAVSGENIAFSMDDIDNEPKSTASILVHHGADINARDETGKTAIIHAARWNNLPCVLYFAMYGADVNAVDNSGRTVLSYTQGFTRGLRFMYCYLTAMGAEDADYKQLMQLNPNATAFQQEQAKQKLKAWKMKTKLSLQSQARTSIFQFTVSNKQSYFQYVEHITDNMPDHYEMCCTDDQIEELVSVLSFLKDYENINKIIQPLRNSNKSETALNVNQNEVKLADILKHRIGKQFKKGRKVKQDEKIYSKSSIHKSNVQYERMGIAVMRPFIDFTKCVGQGGFGKVYRGKSRYRNVQVVVKISQEVALGTSRSTTYTASQFKRELLTAPIKNPFIVPIFAVTEEVGKPYHIMYPYMEGTDLEKRLFKCQTGKELTWRQRVQIACHVSQGLLAYHKIVPGVRNKPILHRDIKPGNILLDKNDNACLSDPSLAKEMDAKKTHVSGVVISGTNGYIDPDIYERYLKEKQKYTFYARNDVYSFGIVMLQMLMQMGPLIDDGGQQPLVTYLETQNILDFNPNVSLNNNVSSLSEQAANMWPRGDDGDAVYTRNFCEIILQAFHSDTEKRIPLDKICKELKELCKNIGQARFNFHIDDLKVCVGCKVNTIAKGLSLRSPRCKTPSAPCCFYCKECYLLAYRNPLVCPMHGPAEPPIGHGNTYAVVVAGYHTDAKGDVVPGGDTVFARDAIGISNALKDSRMIGGLREGVHLFTFTPAKGNCTSKAILHRIKELGAKIATLPDATFIFYYSGHCNGDDLFLKNGESIEKDDLRSRFENMKKAVEVLVIMDCCFAASFDTLTRSSSHPQRNIDKIPQSPVPVVVNTGLSIPIANSSNIDFESSTYKARATPASTTQANTFVQQETLSQGHSSSVEVTQDQHESYASDQFQSDSSRFCQMQWSASSPDQTSSGPRKNNTEYSLFTKYLIAGLHSGSKCAFQTTTEHANAECHICEKFRKLSAVEECVTLPNLQDYVSKHMELEIDERGLPNTQQPQIDGSMRGVFKMAYYNSEPLNDEYPCYYGETFIGTARIPRTPDDFGLLKHELWSSLNGILPCCVESDDLVISSNKMPICNSKDVQQCKARGRAIELCIYNELKQLTTRHAVFYMEKSSDIVLEGIDDWMMFVNERNHTENLLPGVTMRKVQSEHHVNEMVGWFQLSVPRSISIDFTSDEWSELGKRGCNELQDLIWACKQTHSALNIQVFTDGFIKFKLKD</sequence>
<dbReference type="SMART" id="SM00248">
    <property type="entry name" value="ANK"/>
    <property type="match status" value="23"/>
</dbReference>
<feature type="repeat" description="ANK" evidence="5">
    <location>
        <begin position="102"/>
        <end position="136"/>
    </location>
</feature>
<feature type="repeat" description="ANK" evidence="5">
    <location>
        <begin position="208"/>
        <end position="242"/>
    </location>
</feature>
<feature type="repeat" description="ANK" evidence="5">
    <location>
        <begin position="418"/>
        <end position="452"/>
    </location>
</feature>
<feature type="repeat" description="ANK" evidence="5">
    <location>
        <begin position="578"/>
        <end position="610"/>
    </location>
</feature>
<dbReference type="Gene3D" id="1.10.510.10">
    <property type="entry name" value="Transferase(Phosphotransferase) domain 1"/>
    <property type="match status" value="1"/>
</dbReference>
<feature type="repeat" description="ANK" evidence="5">
    <location>
        <begin position="173"/>
        <end position="207"/>
    </location>
</feature>
<protein>
    <recommendedName>
        <fullName evidence="8">Protein kinase domain-containing protein</fullName>
    </recommendedName>
</protein>
<dbReference type="PROSITE" id="PS50011">
    <property type="entry name" value="PROTEIN_KINASE_DOM"/>
    <property type="match status" value="1"/>
</dbReference>
<dbReference type="Pfam" id="PF13857">
    <property type="entry name" value="Ank_5"/>
    <property type="match status" value="1"/>
</dbReference>
<feature type="repeat" description="ANK" evidence="5">
    <location>
        <begin position="69"/>
        <end position="101"/>
    </location>
</feature>
<dbReference type="Pfam" id="PF12796">
    <property type="entry name" value="Ank_2"/>
    <property type="match status" value="7"/>
</dbReference>
<keyword evidence="2 6" id="KW-0547">Nucleotide-binding</keyword>
<evidence type="ECO:0000256" key="4">
    <source>
        <dbReference type="ARBA" id="ARBA00023043"/>
    </source>
</evidence>
<feature type="repeat" description="ANK" evidence="5">
    <location>
        <begin position="453"/>
        <end position="487"/>
    </location>
</feature>
<dbReference type="Pfam" id="PF00023">
    <property type="entry name" value="Ank"/>
    <property type="match status" value="1"/>
</dbReference>
<dbReference type="InterPro" id="IPR050745">
    <property type="entry name" value="Multifunctional_regulatory"/>
</dbReference>
<dbReference type="GO" id="GO:0005524">
    <property type="term" value="F:ATP binding"/>
    <property type="evidence" value="ECO:0007669"/>
    <property type="project" value="UniProtKB-UniRule"/>
</dbReference>
<evidence type="ECO:0000256" key="3">
    <source>
        <dbReference type="ARBA" id="ARBA00022840"/>
    </source>
</evidence>
<evidence type="ECO:0000313" key="10">
    <source>
        <dbReference type="Proteomes" id="UP000749559"/>
    </source>
</evidence>
<dbReference type="InterPro" id="IPR036770">
    <property type="entry name" value="Ankyrin_rpt-contain_sf"/>
</dbReference>
<organism evidence="9 10">
    <name type="scientific">Owenia fusiformis</name>
    <name type="common">Polychaete worm</name>
    <dbReference type="NCBI Taxonomy" id="6347"/>
    <lineage>
        <taxon>Eukaryota</taxon>
        <taxon>Metazoa</taxon>
        <taxon>Spiralia</taxon>
        <taxon>Lophotrochozoa</taxon>
        <taxon>Annelida</taxon>
        <taxon>Polychaeta</taxon>
        <taxon>Sedentaria</taxon>
        <taxon>Canalipalpata</taxon>
        <taxon>Sabellida</taxon>
        <taxon>Oweniida</taxon>
        <taxon>Oweniidae</taxon>
        <taxon>Owenia</taxon>
    </lineage>
</organism>
<name>A0A8S4PR47_OWEFU</name>
<dbReference type="PANTHER" id="PTHR24189:SF50">
    <property type="entry name" value="ANKYRIN REPEAT AND SOCS BOX PROTEIN 2"/>
    <property type="match status" value="1"/>
</dbReference>
<keyword evidence="10" id="KW-1185">Reference proteome</keyword>
<dbReference type="Pfam" id="PF00069">
    <property type="entry name" value="Pkinase"/>
    <property type="match status" value="1"/>
</dbReference>
<feature type="binding site" evidence="6">
    <location>
        <position position="1208"/>
    </location>
    <ligand>
        <name>ATP</name>
        <dbReference type="ChEBI" id="CHEBI:30616"/>
    </ligand>
</feature>
<dbReference type="PROSITE" id="PS50088">
    <property type="entry name" value="ANK_REPEAT"/>
    <property type="match status" value="17"/>
</dbReference>
<comment type="caution">
    <text evidence="9">The sequence shown here is derived from an EMBL/GenBank/DDBJ whole genome shotgun (WGS) entry which is preliminary data.</text>
</comment>
<feature type="region of interest" description="Disordered" evidence="7">
    <location>
        <begin position="807"/>
        <end position="878"/>
    </location>
</feature>
<evidence type="ECO:0000256" key="5">
    <source>
        <dbReference type="PROSITE-ProRule" id="PRU00023"/>
    </source>
</evidence>
<dbReference type="SMART" id="SM00220">
    <property type="entry name" value="S_TKc"/>
    <property type="match status" value="1"/>
</dbReference>
<keyword evidence="4 5" id="KW-0040">ANK repeat</keyword>
<dbReference type="InterPro" id="IPR000719">
    <property type="entry name" value="Prot_kinase_dom"/>
</dbReference>
<evidence type="ECO:0000256" key="2">
    <source>
        <dbReference type="ARBA" id="ARBA00022741"/>
    </source>
</evidence>
<feature type="repeat" description="ANK" evidence="5">
    <location>
        <begin position="720"/>
        <end position="753"/>
    </location>
</feature>
<keyword evidence="3 6" id="KW-0067">ATP-binding</keyword>
<feature type="repeat" description="ANK" evidence="5">
    <location>
        <begin position="243"/>
        <end position="277"/>
    </location>
</feature>
<feature type="repeat" description="ANK" evidence="5">
    <location>
        <begin position="684"/>
        <end position="719"/>
    </location>
</feature>
<feature type="repeat" description="ANK" evidence="5">
    <location>
        <begin position="646"/>
        <end position="683"/>
    </location>
</feature>
<dbReference type="InterPro" id="IPR002110">
    <property type="entry name" value="Ankyrin_rpt"/>
</dbReference>
<keyword evidence="1" id="KW-0677">Repeat</keyword>
<dbReference type="EMBL" id="CAIIXF020000010">
    <property type="protein sequence ID" value="CAH1796071.1"/>
    <property type="molecule type" value="Genomic_DNA"/>
</dbReference>
<feature type="repeat" description="ANK" evidence="5">
    <location>
        <begin position="345"/>
        <end position="379"/>
    </location>
</feature>
<evidence type="ECO:0000256" key="6">
    <source>
        <dbReference type="PROSITE-ProRule" id="PRU10141"/>
    </source>
</evidence>
<evidence type="ECO:0000313" key="9">
    <source>
        <dbReference type="EMBL" id="CAH1796071.1"/>
    </source>
</evidence>
<dbReference type="PANTHER" id="PTHR24189">
    <property type="entry name" value="MYOTROPHIN"/>
    <property type="match status" value="1"/>
</dbReference>
<dbReference type="Gene3D" id="1.25.40.20">
    <property type="entry name" value="Ankyrin repeat-containing domain"/>
    <property type="match status" value="8"/>
</dbReference>
<dbReference type="InterPro" id="IPR011009">
    <property type="entry name" value="Kinase-like_dom_sf"/>
</dbReference>
<feature type="compositionally biased region" description="Acidic residues" evidence="7">
    <location>
        <begin position="830"/>
        <end position="866"/>
    </location>
</feature>
<dbReference type="PROSITE" id="PS50297">
    <property type="entry name" value="ANK_REP_REGION"/>
    <property type="match status" value="10"/>
</dbReference>
<feature type="repeat" description="ANK" evidence="5">
    <location>
        <begin position="488"/>
        <end position="522"/>
    </location>
</feature>
<evidence type="ECO:0000259" key="8">
    <source>
        <dbReference type="PROSITE" id="PS50011"/>
    </source>
</evidence>
<dbReference type="OrthoDB" id="6162101at2759"/>